<name>A0ABQ4XPR8_9ASTR</name>
<evidence type="ECO:0000313" key="3">
    <source>
        <dbReference type="Proteomes" id="UP001151760"/>
    </source>
</evidence>
<sequence length="841" mass="95654">MCPQRREHRKQEIKYEKPVLLLYQMINTPYSMDLNTPINLLNEYAVLDKKVGYDVSNGSGYVVSEDKMAEENVPTPTRTGDQLVPVKAHLPIAKSNLLMDLQKMQKNPIFCILVDILQNTNFFRAFTTSADVPSIYNADLLRNALGIIPKDSAHPFVPPPDGDLVIDFVNNLGYPEELHFVLRCEEVGKKKKASKAGKSKQHAPAKQHKPIKKKTTKPTPSKKIRKGKRFDHLVDEEDEEGQPASKPQVENDEYNLQRGIQISLESLQAQGQRQTQVTHDASTRPSTQPKDDTSANVVHDTSSPVDSTNDAETVTDMEQSNSETDTEILNVEVRQGKEVSNAVALEETTVELDEGQARSNPGKTPESQALPEIELIKENQAGSNPRQSHVAQAGPNPEPMHEDIIATIYPEVHENLKLATKEQVHIENPPSSSGTLSSIKNLEDAFTFGDQFLNDKSTKEESQKANVETKVESMVTIPIHQASSSVPPLDLSEFQMKEILHDRLFESNSCISHSYHTTLYKALEVSMQRENNDELHAALAKSRKRRRDDQDPTLPPPKDFDRSKKKKYDSDSSASKQPLVQKSSAWKTSNSREDPFSSSKQKPASPSEQPVNNDPIPEDMHLSELEDTGAAHRPKIKTKPEWLKPLLEEETPETPKPGWVIPSNYLPKTENNWADAMAKTYKDLAENTLLQKTRDMANFIQWADYKEYKISKSDFKNLHPNDSEDMYLLNLQGKLNQLSGANKVYLSTKKMMQETEVHKFSDGTLRRILEKLDYMVKDYKLYKYNPGMENRIWNVDDKQRSKEFINLIEIRLKIRRIFRSLESFVSGRIRDIDYRLIERTE</sequence>
<gene>
    <name evidence="2" type="ORF">Tco_0681931</name>
</gene>
<evidence type="ECO:0000256" key="1">
    <source>
        <dbReference type="SAM" id="MobiDB-lite"/>
    </source>
</evidence>
<proteinExistence type="predicted"/>
<feature type="compositionally biased region" description="Polar residues" evidence="1">
    <location>
        <begin position="596"/>
        <end position="612"/>
    </location>
</feature>
<feature type="compositionally biased region" description="Basic residues" evidence="1">
    <location>
        <begin position="192"/>
        <end position="229"/>
    </location>
</feature>
<accession>A0ABQ4XPR8</accession>
<feature type="region of interest" description="Disordered" evidence="1">
    <location>
        <begin position="539"/>
        <end position="655"/>
    </location>
</feature>
<evidence type="ECO:0000313" key="2">
    <source>
        <dbReference type="EMBL" id="GJS67367.1"/>
    </source>
</evidence>
<comment type="caution">
    <text evidence="2">The sequence shown here is derived from an EMBL/GenBank/DDBJ whole genome shotgun (WGS) entry which is preliminary data.</text>
</comment>
<organism evidence="2 3">
    <name type="scientific">Tanacetum coccineum</name>
    <dbReference type="NCBI Taxonomy" id="301880"/>
    <lineage>
        <taxon>Eukaryota</taxon>
        <taxon>Viridiplantae</taxon>
        <taxon>Streptophyta</taxon>
        <taxon>Embryophyta</taxon>
        <taxon>Tracheophyta</taxon>
        <taxon>Spermatophyta</taxon>
        <taxon>Magnoliopsida</taxon>
        <taxon>eudicotyledons</taxon>
        <taxon>Gunneridae</taxon>
        <taxon>Pentapetalae</taxon>
        <taxon>asterids</taxon>
        <taxon>campanulids</taxon>
        <taxon>Asterales</taxon>
        <taxon>Asteraceae</taxon>
        <taxon>Asteroideae</taxon>
        <taxon>Anthemideae</taxon>
        <taxon>Anthemidinae</taxon>
        <taxon>Tanacetum</taxon>
    </lineage>
</organism>
<feature type="region of interest" description="Disordered" evidence="1">
    <location>
        <begin position="192"/>
        <end position="251"/>
    </location>
</feature>
<reference evidence="2" key="1">
    <citation type="journal article" date="2022" name="Int. J. Mol. Sci.">
        <title>Draft Genome of Tanacetum Coccineum: Genomic Comparison of Closely Related Tanacetum-Family Plants.</title>
        <authorList>
            <person name="Yamashiro T."/>
            <person name="Shiraishi A."/>
            <person name="Nakayama K."/>
            <person name="Satake H."/>
        </authorList>
    </citation>
    <scope>NUCLEOTIDE SEQUENCE</scope>
</reference>
<keyword evidence="3" id="KW-1185">Reference proteome</keyword>
<dbReference type="Proteomes" id="UP001151760">
    <property type="component" value="Unassembled WGS sequence"/>
</dbReference>
<feature type="compositionally biased region" description="Polar residues" evidence="1">
    <location>
        <begin position="578"/>
        <end position="589"/>
    </location>
</feature>
<protein>
    <submittedName>
        <fullName evidence="2">Uncharacterized protein</fullName>
    </submittedName>
</protein>
<feature type="region of interest" description="Disordered" evidence="1">
    <location>
        <begin position="268"/>
        <end position="328"/>
    </location>
</feature>
<reference evidence="2" key="2">
    <citation type="submission" date="2022-01" db="EMBL/GenBank/DDBJ databases">
        <authorList>
            <person name="Yamashiro T."/>
            <person name="Shiraishi A."/>
            <person name="Satake H."/>
            <person name="Nakayama K."/>
        </authorList>
    </citation>
    <scope>NUCLEOTIDE SEQUENCE</scope>
</reference>
<feature type="compositionally biased region" description="Polar residues" evidence="1">
    <location>
        <begin position="268"/>
        <end position="323"/>
    </location>
</feature>
<dbReference type="EMBL" id="BQNB010009712">
    <property type="protein sequence ID" value="GJS67367.1"/>
    <property type="molecule type" value="Genomic_DNA"/>
</dbReference>